<evidence type="ECO:0008006" key="4">
    <source>
        <dbReference type="Google" id="ProtNLM"/>
    </source>
</evidence>
<dbReference type="Proteomes" id="UP000006901">
    <property type="component" value="Chromosome"/>
</dbReference>
<protein>
    <recommendedName>
        <fullName evidence="4">Protein BatD</fullName>
    </recommendedName>
</protein>
<organism evidence="2 3">
    <name type="scientific">Borreliella burgdorferi (strain ZS7)</name>
    <name type="common">Borrelia burgdorferi</name>
    <dbReference type="NCBI Taxonomy" id="445985"/>
    <lineage>
        <taxon>Bacteria</taxon>
        <taxon>Pseudomonadati</taxon>
        <taxon>Spirochaetota</taxon>
        <taxon>Spirochaetia</taxon>
        <taxon>Spirochaetales</taxon>
        <taxon>Borreliaceae</taxon>
        <taxon>Borreliella</taxon>
    </lineage>
</organism>
<dbReference type="AlphaFoldDB" id="A0A0H3C337"/>
<keyword evidence="1" id="KW-0472">Membrane</keyword>
<dbReference type="RefSeq" id="WP_002656117.1">
    <property type="nucleotide sequence ID" value="NC_011728.1"/>
</dbReference>
<evidence type="ECO:0000313" key="2">
    <source>
        <dbReference type="EMBL" id="ACK74574.1"/>
    </source>
</evidence>
<gene>
    <name evidence="2" type="ordered locus">BbuZS7_0174</name>
</gene>
<sequence>MKRAVSNLFLFLTLSLYSYEIKNEIFMPTRYYVGDSVDFKVSLILNDGEEFSPVDFKDINIKDEFVEVNSISFNNTTNEIIVNFVSFYIGSSSLPSIYIGDVISNGKKNKVILKNIKINTDKLVSNNSDFKIKNIEGVLFIPGTSTYLFLFIFVLFLIPYLVIKLLKLLNRLLIYLIVKHGLKKPYKVLQRQFVILSKYVRDGGDQSAFYNLINSSLRVYLSKKTGFDFNAITTTEISIILQDLKVPYEIRSIFINTLRLSDFSKFSGVDLVFDSLSFVLEDLRTAASNFEEFNRGANVNI</sequence>
<dbReference type="KEGG" id="bbz:BbuZS7_0174"/>
<evidence type="ECO:0000256" key="1">
    <source>
        <dbReference type="SAM" id="Phobius"/>
    </source>
</evidence>
<keyword evidence="1" id="KW-0812">Transmembrane</keyword>
<reference evidence="2 3" key="1">
    <citation type="journal article" date="2011" name="J. Bacteriol.">
        <title>Whole-genome sequences of thirteen isolates of Borrelia burgdorferi.</title>
        <authorList>
            <person name="Schutzer S.E."/>
            <person name="Fraser-Liggett C.M."/>
            <person name="Casjens S.R."/>
            <person name="Qiu W.G."/>
            <person name="Dunn J.J."/>
            <person name="Mongodin E.F."/>
            <person name="Luft B.J."/>
        </authorList>
    </citation>
    <scope>NUCLEOTIDE SEQUENCE [LARGE SCALE GENOMIC DNA]</scope>
    <source>
        <strain evidence="2 3">ZS7</strain>
    </source>
</reference>
<evidence type="ECO:0000313" key="3">
    <source>
        <dbReference type="Proteomes" id="UP000006901"/>
    </source>
</evidence>
<feature type="transmembrane region" description="Helical" evidence="1">
    <location>
        <begin position="139"/>
        <end position="163"/>
    </location>
</feature>
<name>A0A0H3C337_BORBZ</name>
<dbReference type="HOGENOM" id="CLU_972062_0_0_12"/>
<proteinExistence type="predicted"/>
<accession>A0A0H3C337</accession>
<keyword evidence="1" id="KW-1133">Transmembrane helix</keyword>
<dbReference type="EMBL" id="CP001205">
    <property type="protein sequence ID" value="ACK74574.1"/>
    <property type="molecule type" value="Genomic_DNA"/>
</dbReference>